<evidence type="ECO:0000256" key="1">
    <source>
        <dbReference type="SAM" id="Phobius"/>
    </source>
</evidence>
<accession>R7SFF6</accession>
<dbReference type="GeneID" id="19209711"/>
<dbReference type="KEGG" id="cput:CONPUDRAFT_78119"/>
<evidence type="ECO:0000313" key="3">
    <source>
        <dbReference type="Proteomes" id="UP000053558"/>
    </source>
</evidence>
<keyword evidence="1" id="KW-1133">Transmembrane helix</keyword>
<dbReference type="RefSeq" id="XP_007775487.1">
    <property type="nucleotide sequence ID" value="XM_007777297.1"/>
</dbReference>
<name>R7SFF6_CONPW</name>
<protein>
    <submittedName>
        <fullName evidence="2">Uncharacterized protein</fullName>
    </submittedName>
</protein>
<dbReference type="AlphaFoldDB" id="R7SFF6"/>
<proteinExistence type="predicted"/>
<organism evidence="2 3">
    <name type="scientific">Coniophora puteana (strain RWD-64-598)</name>
    <name type="common">Brown rot fungus</name>
    <dbReference type="NCBI Taxonomy" id="741705"/>
    <lineage>
        <taxon>Eukaryota</taxon>
        <taxon>Fungi</taxon>
        <taxon>Dikarya</taxon>
        <taxon>Basidiomycota</taxon>
        <taxon>Agaricomycotina</taxon>
        <taxon>Agaricomycetes</taxon>
        <taxon>Agaricomycetidae</taxon>
        <taxon>Boletales</taxon>
        <taxon>Coniophorineae</taxon>
        <taxon>Coniophoraceae</taxon>
        <taxon>Coniophora</taxon>
    </lineage>
</organism>
<sequence length="604" mass="68000">MEYQPEAEDHQRSRVGVRFAMTSKAFKLSKVADNYMILFVILSAYSAHNSLKIVTNLPTAAMLHRPFSQVRVAPIHGIISGILHDTILGNTIPDVGSGYRLEPRFSYSFSQYTFRNRWHRGVGHALGSRSRKRIKWALGCLFCVELFLALLGTVDAGITRFPVDNILVVNIPVIFLILGNLTEAASRWYTNINLNIFVRYALLFLETTLNEHKKAGDLGRSLSGAPDPATRGSLVQLEVFSTSPLSLSASVRSDRKNLFGRLASPDENPAFVCLHLPLINRELQSEAEKNKKSGAMVPRFTTFALECLDAGLLTTLVAIIRQRPDTDVKERYISQFWAFTLFSTLVQSGDPSERQVLTDELLHLGFVEIILQSVRHPLCIMHQAAINTAQHFGMLIGPKLSASTIADIIETMCLYALQGPDEAMKQLSDPKTRWQGTFMLLKANINRETVGIYALRWYGIFQHRALLTVEGIMCTRQSPHSRKNCLEILETRPYILDLLLDCTMLERPNKFMESRATAMATETLAIFLQWPDFVVPGTTTQTGRSPKSQEYKSVTQAVTLFTSCRDWSEKLIEAWMCIEEESSKKLERSAVSLRTSKVVDQDDE</sequence>
<dbReference type="EMBL" id="JH711592">
    <property type="protein sequence ID" value="EIW74477.1"/>
    <property type="molecule type" value="Genomic_DNA"/>
</dbReference>
<keyword evidence="1" id="KW-0812">Transmembrane</keyword>
<feature type="transmembrane region" description="Helical" evidence="1">
    <location>
        <begin position="136"/>
        <end position="154"/>
    </location>
</feature>
<evidence type="ECO:0000313" key="2">
    <source>
        <dbReference type="EMBL" id="EIW74477.1"/>
    </source>
</evidence>
<keyword evidence="3" id="KW-1185">Reference proteome</keyword>
<dbReference type="Proteomes" id="UP000053558">
    <property type="component" value="Unassembled WGS sequence"/>
</dbReference>
<reference evidence="3" key="1">
    <citation type="journal article" date="2012" name="Science">
        <title>The Paleozoic origin of enzymatic lignin decomposition reconstructed from 31 fungal genomes.</title>
        <authorList>
            <person name="Floudas D."/>
            <person name="Binder M."/>
            <person name="Riley R."/>
            <person name="Barry K."/>
            <person name="Blanchette R.A."/>
            <person name="Henrissat B."/>
            <person name="Martinez A.T."/>
            <person name="Otillar R."/>
            <person name="Spatafora J.W."/>
            <person name="Yadav J.S."/>
            <person name="Aerts A."/>
            <person name="Benoit I."/>
            <person name="Boyd A."/>
            <person name="Carlson A."/>
            <person name="Copeland A."/>
            <person name="Coutinho P.M."/>
            <person name="de Vries R.P."/>
            <person name="Ferreira P."/>
            <person name="Findley K."/>
            <person name="Foster B."/>
            <person name="Gaskell J."/>
            <person name="Glotzer D."/>
            <person name="Gorecki P."/>
            <person name="Heitman J."/>
            <person name="Hesse C."/>
            <person name="Hori C."/>
            <person name="Igarashi K."/>
            <person name="Jurgens J.A."/>
            <person name="Kallen N."/>
            <person name="Kersten P."/>
            <person name="Kohler A."/>
            <person name="Kuees U."/>
            <person name="Kumar T.K.A."/>
            <person name="Kuo A."/>
            <person name="LaButti K."/>
            <person name="Larrondo L.F."/>
            <person name="Lindquist E."/>
            <person name="Ling A."/>
            <person name="Lombard V."/>
            <person name="Lucas S."/>
            <person name="Lundell T."/>
            <person name="Martin R."/>
            <person name="McLaughlin D.J."/>
            <person name="Morgenstern I."/>
            <person name="Morin E."/>
            <person name="Murat C."/>
            <person name="Nagy L.G."/>
            <person name="Nolan M."/>
            <person name="Ohm R.A."/>
            <person name="Patyshakuliyeva A."/>
            <person name="Rokas A."/>
            <person name="Ruiz-Duenas F.J."/>
            <person name="Sabat G."/>
            <person name="Salamov A."/>
            <person name="Samejima M."/>
            <person name="Schmutz J."/>
            <person name="Slot J.C."/>
            <person name="St John F."/>
            <person name="Stenlid J."/>
            <person name="Sun H."/>
            <person name="Sun S."/>
            <person name="Syed K."/>
            <person name="Tsang A."/>
            <person name="Wiebenga A."/>
            <person name="Young D."/>
            <person name="Pisabarro A."/>
            <person name="Eastwood D.C."/>
            <person name="Martin F."/>
            <person name="Cullen D."/>
            <person name="Grigoriev I.V."/>
            <person name="Hibbett D.S."/>
        </authorList>
    </citation>
    <scope>NUCLEOTIDE SEQUENCE [LARGE SCALE GENOMIC DNA]</scope>
    <source>
        <strain evidence="3">RWD-64-598 SS2</strain>
    </source>
</reference>
<gene>
    <name evidence="2" type="ORF">CONPUDRAFT_78119</name>
</gene>
<keyword evidence="1" id="KW-0472">Membrane</keyword>